<comment type="caution">
    <text evidence="6">The sequence shown here is derived from an EMBL/GenBank/DDBJ whole genome shotgun (WGS) entry which is preliminary data.</text>
</comment>
<feature type="active site" description="Nucleophile" evidence="4">
    <location>
        <position position="453"/>
    </location>
</feature>
<evidence type="ECO:0000256" key="3">
    <source>
        <dbReference type="ARBA" id="ARBA00022691"/>
    </source>
</evidence>
<evidence type="ECO:0000313" key="7">
    <source>
        <dbReference type="Proteomes" id="UP001165122"/>
    </source>
</evidence>
<dbReference type="GO" id="GO:0032259">
    <property type="term" value="P:methylation"/>
    <property type="evidence" value="ECO:0007669"/>
    <property type="project" value="UniProtKB-KW"/>
</dbReference>
<dbReference type="AlphaFoldDB" id="A0A9W7F5R0"/>
<evidence type="ECO:0000256" key="2">
    <source>
        <dbReference type="ARBA" id="ARBA00022679"/>
    </source>
</evidence>
<comment type="similarity">
    <text evidence="4">Belongs to the class I-like SAM-binding methyltransferase superfamily. RNA M5U methyltransferase family.</text>
</comment>
<feature type="region of interest" description="Disordered" evidence="5">
    <location>
        <begin position="1"/>
        <end position="115"/>
    </location>
</feature>
<feature type="compositionally biased region" description="Low complexity" evidence="5">
    <location>
        <begin position="18"/>
        <end position="41"/>
    </location>
</feature>
<feature type="compositionally biased region" description="Basic residues" evidence="5">
    <location>
        <begin position="1"/>
        <end position="12"/>
    </location>
</feature>
<dbReference type="InterPro" id="IPR010280">
    <property type="entry name" value="U5_MeTrfase_fam"/>
</dbReference>
<dbReference type="EMBL" id="BRXW01000071">
    <property type="protein sequence ID" value="GMI04299.1"/>
    <property type="molecule type" value="Genomic_DNA"/>
</dbReference>
<feature type="binding site" evidence="4">
    <location>
        <position position="323"/>
    </location>
    <ligand>
        <name>S-adenosyl-L-methionine</name>
        <dbReference type="ChEBI" id="CHEBI:59789"/>
    </ligand>
</feature>
<name>A0A9W7F5R0_9STRA</name>
<keyword evidence="3 4" id="KW-0949">S-adenosyl-L-methionine</keyword>
<accession>A0A9W7F5R0</accession>
<dbReference type="Gene3D" id="2.40.50.1070">
    <property type="match status" value="1"/>
</dbReference>
<dbReference type="PANTHER" id="PTHR47548">
    <property type="entry name" value="BNAA06G32370D PROTEIN"/>
    <property type="match status" value="1"/>
</dbReference>
<dbReference type="GO" id="GO:0006396">
    <property type="term" value="P:RNA processing"/>
    <property type="evidence" value="ECO:0007669"/>
    <property type="project" value="InterPro"/>
</dbReference>
<protein>
    <submittedName>
        <fullName evidence="6">Uncharacterized protein</fullName>
    </submittedName>
</protein>
<dbReference type="InterPro" id="IPR029063">
    <property type="entry name" value="SAM-dependent_MTases_sf"/>
</dbReference>
<dbReference type="OrthoDB" id="10250660at2759"/>
<dbReference type="SUPFAM" id="SSF53335">
    <property type="entry name" value="S-adenosyl-L-methionine-dependent methyltransferases"/>
    <property type="match status" value="1"/>
</dbReference>
<evidence type="ECO:0000256" key="1">
    <source>
        <dbReference type="ARBA" id="ARBA00022603"/>
    </source>
</evidence>
<feature type="compositionally biased region" description="Basic and acidic residues" evidence="5">
    <location>
        <begin position="45"/>
        <end position="54"/>
    </location>
</feature>
<evidence type="ECO:0000256" key="4">
    <source>
        <dbReference type="PROSITE-ProRule" id="PRU01024"/>
    </source>
</evidence>
<dbReference type="Gene3D" id="3.40.50.150">
    <property type="entry name" value="Vaccinia Virus protein VP39"/>
    <property type="match status" value="1"/>
</dbReference>
<dbReference type="GO" id="GO:0008173">
    <property type="term" value="F:RNA methyltransferase activity"/>
    <property type="evidence" value="ECO:0007669"/>
    <property type="project" value="InterPro"/>
</dbReference>
<feature type="compositionally biased region" description="Basic residues" evidence="5">
    <location>
        <begin position="63"/>
        <end position="72"/>
    </location>
</feature>
<keyword evidence="7" id="KW-1185">Reference proteome</keyword>
<feature type="binding site" evidence="4">
    <location>
        <position position="352"/>
    </location>
    <ligand>
        <name>S-adenosyl-L-methionine</name>
        <dbReference type="ChEBI" id="CHEBI:59789"/>
    </ligand>
</feature>
<feature type="compositionally biased region" description="Basic residues" evidence="5">
    <location>
        <begin position="95"/>
        <end position="104"/>
    </location>
</feature>
<dbReference type="PROSITE" id="PS51687">
    <property type="entry name" value="SAM_MT_RNA_M5U"/>
    <property type="match status" value="1"/>
</dbReference>
<dbReference type="Pfam" id="PF05958">
    <property type="entry name" value="tRNA_U5-meth_tr"/>
    <property type="match status" value="1"/>
</dbReference>
<dbReference type="PANTHER" id="PTHR47548:SF1">
    <property type="entry name" value="S-ADENOSYL-L-METHIONINE-DEPENDENT METHYLTRANSFERASES SUPERFAMILY PROTEIN"/>
    <property type="match status" value="1"/>
</dbReference>
<evidence type="ECO:0000313" key="6">
    <source>
        <dbReference type="EMBL" id="GMI04299.1"/>
    </source>
</evidence>
<evidence type="ECO:0000256" key="5">
    <source>
        <dbReference type="SAM" id="MobiDB-lite"/>
    </source>
</evidence>
<organism evidence="6 7">
    <name type="scientific">Triparma laevis f. longispina</name>
    <dbReference type="NCBI Taxonomy" id="1714387"/>
    <lineage>
        <taxon>Eukaryota</taxon>
        <taxon>Sar</taxon>
        <taxon>Stramenopiles</taxon>
        <taxon>Ochrophyta</taxon>
        <taxon>Bolidophyceae</taxon>
        <taxon>Parmales</taxon>
        <taxon>Triparmaceae</taxon>
        <taxon>Triparma</taxon>
    </lineage>
</organism>
<keyword evidence="1 4" id="KW-0489">Methyltransferase</keyword>
<sequence length="497" mass="55660">MDNSPKPKRRRGRRDESTTTPPKSSSSPSSAPKENSPSAPKSGRKRDLPKKGDEGYLSPTQLRNRRKRKKQKRDKDDDAGAGGDGEGEKSEEVKVKKKKKKKPTKGPGNPDQKYIRQPLKCPIVLSAQSHFSSTTPPTPYPITLGPLTRWRNISKLPCRSINGSIKFGLFQPGTHSMNAKSSQSPAHHPKINEAILFMEKGCGECEVKAYEEKDGEGELKFVIFNIDRKEEKVQITLVLNLTKDEELPASLVELSKKLKAWESLSSLFLHYNKAWKHSNAIFNFSPDSWNHLHGPQAIVETLPMKEEMPYSVNLRFPPNVFRQANGVAFTKIIERVRELMPERGKSQVVELYGGVGTIGLHLLDKCSSLISSDENPNNVKAFNDAVKELPKKLRKKPRYEQLSAEDMVKQGHLNSESKVDVVVVDPPRKGCDDVVIKAINECAAAKTLVYVSCGFEAFVRDQKSLEEEGKWRLKVAEGFVLFPGADAVETLAVFERY</sequence>
<dbReference type="InterPro" id="IPR053304">
    <property type="entry name" value="RNA_M5U_MTase"/>
</dbReference>
<dbReference type="Proteomes" id="UP001165122">
    <property type="component" value="Unassembled WGS sequence"/>
</dbReference>
<keyword evidence="2 4" id="KW-0808">Transferase</keyword>
<proteinExistence type="inferred from homology"/>
<gene>
    <name evidence="6" type="ORF">TrLO_g11524</name>
</gene>
<feature type="binding site" evidence="4">
    <location>
        <position position="425"/>
    </location>
    <ligand>
        <name>S-adenosyl-L-methionine</name>
        <dbReference type="ChEBI" id="CHEBI:59789"/>
    </ligand>
</feature>
<feature type="binding site" evidence="4">
    <location>
        <position position="373"/>
    </location>
    <ligand>
        <name>S-adenosyl-L-methionine</name>
        <dbReference type="ChEBI" id="CHEBI:59789"/>
    </ligand>
</feature>
<reference evidence="7" key="1">
    <citation type="journal article" date="2023" name="Commun. Biol.">
        <title>Genome analysis of Parmales, the sister group of diatoms, reveals the evolutionary specialization of diatoms from phago-mixotrophs to photoautotrophs.</title>
        <authorList>
            <person name="Ban H."/>
            <person name="Sato S."/>
            <person name="Yoshikawa S."/>
            <person name="Yamada K."/>
            <person name="Nakamura Y."/>
            <person name="Ichinomiya M."/>
            <person name="Sato N."/>
            <person name="Blanc-Mathieu R."/>
            <person name="Endo H."/>
            <person name="Kuwata A."/>
            <person name="Ogata H."/>
        </authorList>
    </citation>
    <scope>NUCLEOTIDE SEQUENCE [LARGE SCALE GENOMIC DNA]</scope>
    <source>
        <strain evidence="7">NIES 3700</strain>
    </source>
</reference>